<dbReference type="PANTHER" id="PTHR42085:SF4">
    <property type="entry name" value="F-BOX DOMAIN-CONTAINING PROTEIN"/>
    <property type="match status" value="1"/>
</dbReference>
<dbReference type="InterPro" id="IPR038883">
    <property type="entry name" value="AN11006-like"/>
</dbReference>
<dbReference type="RefSeq" id="XP_040776711.1">
    <property type="nucleotide sequence ID" value="XM_040920446.1"/>
</dbReference>
<sequence length="408" mass="46016">MAFPFLNFPAEIRNRVYAHLLCPEPLGKLTELERRHRPVQITHLFHTAILLTCRQVHHEARATMIKGNEFVGISLRGIPVARILTKLHVHIVVLATRILTWSVARDFRGAVMMYQVLNQGTLDEEGQREYNTCDILIRGRDLDALARDLSDPAVSGHEVATAEHTIDMLDPFMKNADPSYDTLAAQKRLLQPFCDHYRGFLNVKITGTVDRALAASAVEEMQSDAVPDADEFVASLVQLKDEGNVLFHAGDYFEAGEKWSTATALLRRMAVRRNWPRVQSLYGRGVLDKMAELLFTLYSNQAQAILSDMRGYDLDDEMEMDDARWRVDGNCRAAETVSNVLGTWWTPSPRQRAKLLYKAAQAARLTGDLLEAQSLIDEAKALQPGDPDIRRDADEISRLSTLLLNHLN</sequence>
<protein>
    <recommendedName>
        <fullName evidence="3">F-box domain-containing protein</fullName>
    </recommendedName>
</protein>
<dbReference type="Proteomes" id="UP000803844">
    <property type="component" value="Unassembled WGS sequence"/>
</dbReference>
<name>A0A9P4Y409_CRYP1</name>
<dbReference type="AlphaFoldDB" id="A0A9P4Y409"/>
<evidence type="ECO:0008006" key="3">
    <source>
        <dbReference type="Google" id="ProtNLM"/>
    </source>
</evidence>
<dbReference type="GeneID" id="63837575"/>
<keyword evidence="2" id="KW-1185">Reference proteome</keyword>
<gene>
    <name evidence="1" type="ORF">M406DRAFT_329622</name>
</gene>
<proteinExistence type="predicted"/>
<evidence type="ECO:0000313" key="1">
    <source>
        <dbReference type="EMBL" id="KAF3765750.1"/>
    </source>
</evidence>
<accession>A0A9P4Y409</accession>
<dbReference type="SUPFAM" id="SSF48452">
    <property type="entry name" value="TPR-like"/>
    <property type="match status" value="1"/>
</dbReference>
<reference evidence="1" key="1">
    <citation type="journal article" date="2020" name="Phytopathology">
        <title>Genome sequence of the chestnut blight fungus Cryphonectria parasitica EP155: A fundamental resource for an archetypical invasive plant pathogen.</title>
        <authorList>
            <person name="Crouch J.A."/>
            <person name="Dawe A."/>
            <person name="Aerts A."/>
            <person name="Barry K."/>
            <person name="Churchill A.C.L."/>
            <person name="Grimwood J."/>
            <person name="Hillman B."/>
            <person name="Milgroom M.G."/>
            <person name="Pangilinan J."/>
            <person name="Smith M."/>
            <person name="Salamov A."/>
            <person name="Schmutz J."/>
            <person name="Yadav J."/>
            <person name="Grigoriev I.V."/>
            <person name="Nuss D."/>
        </authorList>
    </citation>
    <scope>NUCLEOTIDE SEQUENCE</scope>
    <source>
        <strain evidence="1">EP155</strain>
    </source>
</reference>
<comment type="caution">
    <text evidence="1">The sequence shown here is derived from an EMBL/GenBank/DDBJ whole genome shotgun (WGS) entry which is preliminary data.</text>
</comment>
<evidence type="ECO:0000313" key="2">
    <source>
        <dbReference type="Proteomes" id="UP000803844"/>
    </source>
</evidence>
<dbReference type="OrthoDB" id="5229512at2759"/>
<dbReference type="Gene3D" id="1.25.40.10">
    <property type="entry name" value="Tetratricopeptide repeat domain"/>
    <property type="match status" value="1"/>
</dbReference>
<dbReference type="PANTHER" id="PTHR42085">
    <property type="entry name" value="F-BOX DOMAIN-CONTAINING PROTEIN"/>
    <property type="match status" value="1"/>
</dbReference>
<dbReference type="InterPro" id="IPR011990">
    <property type="entry name" value="TPR-like_helical_dom_sf"/>
</dbReference>
<organism evidence="1 2">
    <name type="scientific">Cryphonectria parasitica (strain ATCC 38755 / EP155)</name>
    <dbReference type="NCBI Taxonomy" id="660469"/>
    <lineage>
        <taxon>Eukaryota</taxon>
        <taxon>Fungi</taxon>
        <taxon>Dikarya</taxon>
        <taxon>Ascomycota</taxon>
        <taxon>Pezizomycotina</taxon>
        <taxon>Sordariomycetes</taxon>
        <taxon>Sordariomycetidae</taxon>
        <taxon>Diaporthales</taxon>
        <taxon>Cryphonectriaceae</taxon>
        <taxon>Cryphonectria-Endothia species complex</taxon>
        <taxon>Cryphonectria</taxon>
    </lineage>
</organism>
<dbReference type="EMBL" id="MU032347">
    <property type="protein sequence ID" value="KAF3765750.1"/>
    <property type="molecule type" value="Genomic_DNA"/>
</dbReference>